<proteinExistence type="predicted"/>
<dbReference type="Proteomes" id="UP000499080">
    <property type="component" value="Unassembled WGS sequence"/>
</dbReference>
<evidence type="ECO:0000256" key="1">
    <source>
        <dbReference type="SAM" id="MobiDB-lite"/>
    </source>
</evidence>
<evidence type="ECO:0000313" key="3">
    <source>
        <dbReference type="Proteomes" id="UP000499080"/>
    </source>
</evidence>
<protein>
    <submittedName>
        <fullName evidence="2">Uncharacterized protein</fullName>
    </submittedName>
</protein>
<evidence type="ECO:0000313" key="2">
    <source>
        <dbReference type="EMBL" id="GBM38111.1"/>
    </source>
</evidence>
<sequence length="102" mass="11482">MINPLSSSVFFVKRFEKRVIEEPLSVLKVCLPPNIKCSESSADQVSSSPSEIGTISNPRGGANRKNPFYSAWNLFKLQCRENLGYFSGPSFTAFGRYHLWCD</sequence>
<organism evidence="2 3">
    <name type="scientific">Araneus ventricosus</name>
    <name type="common">Orbweaver spider</name>
    <name type="synonym">Epeira ventricosa</name>
    <dbReference type="NCBI Taxonomy" id="182803"/>
    <lineage>
        <taxon>Eukaryota</taxon>
        <taxon>Metazoa</taxon>
        <taxon>Ecdysozoa</taxon>
        <taxon>Arthropoda</taxon>
        <taxon>Chelicerata</taxon>
        <taxon>Arachnida</taxon>
        <taxon>Araneae</taxon>
        <taxon>Araneomorphae</taxon>
        <taxon>Entelegynae</taxon>
        <taxon>Araneoidea</taxon>
        <taxon>Araneidae</taxon>
        <taxon>Araneus</taxon>
    </lineage>
</organism>
<comment type="caution">
    <text evidence="2">The sequence shown here is derived from an EMBL/GenBank/DDBJ whole genome shotgun (WGS) entry which is preliminary data.</text>
</comment>
<name>A0A4Y2FA52_ARAVE</name>
<feature type="compositionally biased region" description="Polar residues" evidence="1">
    <location>
        <begin position="39"/>
        <end position="57"/>
    </location>
</feature>
<keyword evidence="3" id="KW-1185">Reference proteome</keyword>
<dbReference type="EMBL" id="BGPR01000858">
    <property type="protein sequence ID" value="GBM38111.1"/>
    <property type="molecule type" value="Genomic_DNA"/>
</dbReference>
<accession>A0A4Y2FA52</accession>
<reference evidence="2 3" key="1">
    <citation type="journal article" date="2019" name="Sci. Rep.">
        <title>Orb-weaving spider Araneus ventricosus genome elucidates the spidroin gene catalogue.</title>
        <authorList>
            <person name="Kono N."/>
            <person name="Nakamura H."/>
            <person name="Ohtoshi R."/>
            <person name="Moran D.A.P."/>
            <person name="Shinohara A."/>
            <person name="Yoshida Y."/>
            <person name="Fujiwara M."/>
            <person name="Mori M."/>
            <person name="Tomita M."/>
            <person name="Arakawa K."/>
        </authorList>
    </citation>
    <scope>NUCLEOTIDE SEQUENCE [LARGE SCALE GENOMIC DNA]</scope>
</reference>
<dbReference type="AlphaFoldDB" id="A0A4Y2FA52"/>
<gene>
    <name evidence="2" type="ORF">AVEN_40982_1</name>
</gene>
<feature type="region of interest" description="Disordered" evidence="1">
    <location>
        <begin position="39"/>
        <end position="59"/>
    </location>
</feature>